<dbReference type="InterPro" id="IPR029787">
    <property type="entry name" value="Nucleotide_cyclase"/>
</dbReference>
<dbReference type="SMART" id="SM00267">
    <property type="entry name" value="GGDEF"/>
    <property type="match status" value="1"/>
</dbReference>
<dbReference type="SMART" id="SM00086">
    <property type="entry name" value="PAC"/>
    <property type="match status" value="1"/>
</dbReference>
<feature type="coiled-coil region" evidence="1">
    <location>
        <begin position="258"/>
        <end position="292"/>
    </location>
</feature>
<dbReference type="InterPro" id="IPR000014">
    <property type="entry name" value="PAS"/>
</dbReference>
<dbReference type="PROSITE" id="PS50887">
    <property type="entry name" value="GGDEF"/>
    <property type="match status" value="1"/>
</dbReference>
<dbReference type="SMART" id="SM00091">
    <property type="entry name" value="PAS"/>
    <property type="match status" value="2"/>
</dbReference>
<dbReference type="InterPro" id="IPR043128">
    <property type="entry name" value="Rev_trsase/Diguanyl_cyclase"/>
</dbReference>
<evidence type="ECO:0000259" key="2">
    <source>
        <dbReference type="PROSITE" id="PS50112"/>
    </source>
</evidence>
<dbReference type="Gene3D" id="3.30.70.270">
    <property type="match status" value="1"/>
</dbReference>
<feature type="domain" description="GGDEF" evidence="4">
    <location>
        <begin position="327"/>
        <end position="461"/>
    </location>
</feature>
<dbReference type="SUPFAM" id="SSF55785">
    <property type="entry name" value="PYP-like sensor domain (PAS domain)"/>
    <property type="match status" value="2"/>
</dbReference>
<dbReference type="NCBIfam" id="TIGR00229">
    <property type="entry name" value="sensory_box"/>
    <property type="match status" value="1"/>
</dbReference>
<dbReference type="SUPFAM" id="SSF55073">
    <property type="entry name" value="Nucleotide cyclase"/>
    <property type="match status" value="1"/>
</dbReference>
<dbReference type="PROSITE" id="PS50112">
    <property type="entry name" value="PAS"/>
    <property type="match status" value="2"/>
</dbReference>
<feature type="domain" description="PAS" evidence="2">
    <location>
        <begin position="5"/>
        <end position="53"/>
    </location>
</feature>
<feature type="domain" description="PAC" evidence="3">
    <location>
        <begin position="209"/>
        <end position="263"/>
    </location>
</feature>
<dbReference type="InterPro" id="IPR052163">
    <property type="entry name" value="DGC-Regulatory_Protein"/>
</dbReference>
<dbReference type="EMBL" id="CP059693">
    <property type="protein sequence ID" value="WDE09698.1"/>
    <property type="molecule type" value="Genomic_DNA"/>
</dbReference>
<gene>
    <name evidence="5" type="ORF">H3N35_15350</name>
</gene>
<dbReference type="PANTHER" id="PTHR46663">
    <property type="entry name" value="DIGUANYLATE CYCLASE DGCT-RELATED"/>
    <property type="match status" value="1"/>
</dbReference>
<keyword evidence="1" id="KW-0175">Coiled coil</keyword>
<sequence length="461" mass="52751">MSDIGELNLKKLLEHAHIGVVIHRWDTSIAYANPTALRLLRLTYEQIIGKDAFDSQWCFLDDAGKKLLIEDYPVNKVKHLQERVSNEIIGVIDSSRDDISWFMINAYYEGDAGQDNSFIVVTFNDISDSKQLFSFHDIVENIQDMVIVTEAKDIGYPTGPKIIYVNQAFEQQTGYKKNEILGETPRLLQGALTDQASKHRIHSALKRHQAVNETLLNYDASGRPYWVEMNIIPLKNKYGEVTHFAAIERDISEHKFHLEQLKKRNQDLKILKRDLERLVEERTLELQKAKTKLEKIAFYDPLTKVPNRRYFIDHTNRLIQVCKRKKLPIAFGLLDIDDFKLLNDNYGHDFGDKVLKALASFLNQFFRAGDAFCRYGGEEFAFALSIEKGSALNSLSSRLMTGIRALKIAFSSNKNLSITVSIGFKICNSAPDIDLETEIKKADIALYQSKKEGKNRVTIVK</sequence>
<dbReference type="InterPro" id="IPR035965">
    <property type="entry name" value="PAS-like_dom_sf"/>
</dbReference>
<proteinExistence type="predicted"/>
<evidence type="ECO:0000256" key="1">
    <source>
        <dbReference type="SAM" id="Coils"/>
    </source>
</evidence>
<feature type="domain" description="PAS" evidence="2">
    <location>
        <begin position="131"/>
        <end position="184"/>
    </location>
</feature>
<dbReference type="CDD" id="cd01949">
    <property type="entry name" value="GGDEF"/>
    <property type="match status" value="1"/>
</dbReference>
<name>A0ABY7V9W5_9GAMM</name>
<dbReference type="InterPro" id="IPR000160">
    <property type="entry name" value="GGDEF_dom"/>
</dbReference>
<dbReference type="InterPro" id="IPR000700">
    <property type="entry name" value="PAS-assoc_C"/>
</dbReference>
<dbReference type="NCBIfam" id="TIGR00254">
    <property type="entry name" value="GGDEF"/>
    <property type="match status" value="1"/>
</dbReference>
<evidence type="ECO:0000259" key="3">
    <source>
        <dbReference type="PROSITE" id="PS50113"/>
    </source>
</evidence>
<dbReference type="Gene3D" id="3.30.450.20">
    <property type="entry name" value="PAS domain"/>
    <property type="match status" value="2"/>
</dbReference>
<evidence type="ECO:0000259" key="4">
    <source>
        <dbReference type="PROSITE" id="PS50887"/>
    </source>
</evidence>
<accession>A0ABY7V9W5</accession>
<dbReference type="CDD" id="cd00130">
    <property type="entry name" value="PAS"/>
    <property type="match status" value="1"/>
</dbReference>
<reference evidence="5 6" key="1">
    <citation type="journal article" date="2022" name="Mar. Drugs">
        <title>Bioassay-Guided Fractionation Leads to the Detection of Cholic Acid Generated by the Rare Thalassomonas sp.</title>
        <authorList>
            <person name="Pheiffer F."/>
            <person name="Schneider Y.K."/>
            <person name="Hansen E.H."/>
            <person name="Andersen J.H."/>
            <person name="Isaksson J."/>
            <person name="Busche T."/>
            <person name="R C."/>
            <person name="Kalinowski J."/>
            <person name="Zyl L.V."/>
            <person name="Trindade M."/>
        </authorList>
    </citation>
    <scope>NUCLEOTIDE SEQUENCE [LARGE SCALE GENOMIC DNA]</scope>
    <source>
        <strain evidence="5 6">A5K-61T</strain>
    </source>
</reference>
<keyword evidence="6" id="KW-1185">Reference proteome</keyword>
<dbReference type="PANTHER" id="PTHR46663:SF2">
    <property type="entry name" value="GGDEF DOMAIN-CONTAINING PROTEIN"/>
    <property type="match status" value="1"/>
</dbReference>
<evidence type="ECO:0000313" key="5">
    <source>
        <dbReference type="EMBL" id="WDE09698.1"/>
    </source>
</evidence>
<dbReference type="InterPro" id="IPR001610">
    <property type="entry name" value="PAC"/>
</dbReference>
<evidence type="ECO:0000313" key="6">
    <source>
        <dbReference type="Proteomes" id="UP001215231"/>
    </source>
</evidence>
<organism evidence="5 6">
    <name type="scientific">Thalassomonas haliotis</name>
    <dbReference type="NCBI Taxonomy" id="485448"/>
    <lineage>
        <taxon>Bacteria</taxon>
        <taxon>Pseudomonadati</taxon>
        <taxon>Pseudomonadota</taxon>
        <taxon>Gammaproteobacteria</taxon>
        <taxon>Alteromonadales</taxon>
        <taxon>Colwelliaceae</taxon>
        <taxon>Thalassomonas</taxon>
    </lineage>
</organism>
<dbReference type="Pfam" id="PF13426">
    <property type="entry name" value="PAS_9"/>
    <property type="match status" value="2"/>
</dbReference>
<protein>
    <submittedName>
        <fullName evidence="5">Diguanylate cyclase</fullName>
    </submittedName>
</protein>
<dbReference type="PROSITE" id="PS50113">
    <property type="entry name" value="PAC"/>
    <property type="match status" value="1"/>
</dbReference>
<dbReference type="Proteomes" id="UP001215231">
    <property type="component" value="Chromosome"/>
</dbReference>
<dbReference type="Pfam" id="PF00990">
    <property type="entry name" value="GGDEF"/>
    <property type="match status" value="1"/>
</dbReference>
<dbReference type="RefSeq" id="WP_274049662.1">
    <property type="nucleotide sequence ID" value="NZ_CP059693.1"/>
</dbReference>